<dbReference type="Proteomes" id="UP001178888">
    <property type="component" value="Unassembled WGS sequence"/>
</dbReference>
<comment type="caution">
    <text evidence="2">The sequence shown here is derived from an EMBL/GenBank/DDBJ whole genome shotgun (WGS) entry which is preliminary data.</text>
</comment>
<dbReference type="AlphaFoldDB" id="A0AA90RA75"/>
<dbReference type="RefSeq" id="WP_308914194.1">
    <property type="nucleotide sequence ID" value="NZ_JAVGVR010000001.1"/>
</dbReference>
<evidence type="ECO:0000313" key="2">
    <source>
        <dbReference type="EMBL" id="MDQ6600591.1"/>
    </source>
</evidence>
<evidence type="ECO:0000313" key="3">
    <source>
        <dbReference type="Proteomes" id="UP001178888"/>
    </source>
</evidence>
<dbReference type="EMBL" id="JAVGVR010000001">
    <property type="protein sequence ID" value="MDQ6600591.1"/>
    <property type="molecule type" value="Genomic_DNA"/>
</dbReference>
<name>A0AA90RA75_9BACI</name>
<sequence length="47" mass="5332">MKLLTSFFKIGIGSNLVVFLAMMLLPVFIVTDQLDVFEKIISNISER</sequence>
<keyword evidence="3" id="KW-1185">Reference proteome</keyword>
<reference evidence="2" key="1">
    <citation type="submission" date="2023-08" db="EMBL/GenBank/DDBJ databases">
        <title>Nitrogen cycling bacteria in agricultural field soils.</title>
        <authorList>
            <person name="Jang J."/>
        </authorList>
    </citation>
    <scope>NUCLEOTIDE SEQUENCE</scope>
    <source>
        <strain evidence="2">PS3-36</strain>
    </source>
</reference>
<proteinExistence type="predicted"/>
<accession>A0AA90RA75</accession>
<keyword evidence="1" id="KW-0812">Transmembrane</keyword>
<protein>
    <submittedName>
        <fullName evidence="2">Uncharacterized protein</fullName>
    </submittedName>
</protein>
<feature type="transmembrane region" description="Helical" evidence="1">
    <location>
        <begin position="7"/>
        <end position="29"/>
    </location>
</feature>
<evidence type="ECO:0000256" key="1">
    <source>
        <dbReference type="SAM" id="Phobius"/>
    </source>
</evidence>
<organism evidence="2 3">
    <name type="scientific">Bacillus salipaludis</name>
    <dbReference type="NCBI Taxonomy" id="2547811"/>
    <lineage>
        <taxon>Bacteria</taxon>
        <taxon>Bacillati</taxon>
        <taxon>Bacillota</taxon>
        <taxon>Bacilli</taxon>
        <taxon>Bacillales</taxon>
        <taxon>Bacillaceae</taxon>
        <taxon>Bacillus</taxon>
    </lineage>
</organism>
<gene>
    <name evidence="2" type="ORF">RCG21_30545</name>
</gene>
<keyword evidence="1" id="KW-0472">Membrane</keyword>
<keyword evidence="1" id="KW-1133">Transmembrane helix</keyword>